<reference evidence="1" key="1">
    <citation type="submission" date="2023-10" db="EMBL/GenBank/DDBJ databases">
        <title>Chromosome-level genome of the transformable northern wattle, Acacia crassicarpa.</title>
        <authorList>
            <person name="Massaro I."/>
            <person name="Sinha N.R."/>
            <person name="Poethig S."/>
            <person name="Leichty A.R."/>
        </authorList>
    </citation>
    <scope>NUCLEOTIDE SEQUENCE</scope>
    <source>
        <strain evidence="1">Acra3RX</strain>
        <tissue evidence="1">Leaf</tissue>
    </source>
</reference>
<organism evidence="1 2">
    <name type="scientific">Acacia crassicarpa</name>
    <name type="common">northern wattle</name>
    <dbReference type="NCBI Taxonomy" id="499986"/>
    <lineage>
        <taxon>Eukaryota</taxon>
        <taxon>Viridiplantae</taxon>
        <taxon>Streptophyta</taxon>
        <taxon>Embryophyta</taxon>
        <taxon>Tracheophyta</taxon>
        <taxon>Spermatophyta</taxon>
        <taxon>Magnoliopsida</taxon>
        <taxon>eudicotyledons</taxon>
        <taxon>Gunneridae</taxon>
        <taxon>Pentapetalae</taxon>
        <taxon>rosids</taxon>
        <taxon>fabids</taxon>
        <taxon>Fabales</taxon>
        <taxon>Fabaceae</taxon>
        <taxon>Caesalpinioideae</taxon>
        <taxon>mimosoid clade</taxon>
        <taxon>Acacieae</taxon>
        <taxon>Acacia</taxon>
    </lineage>
</organism>
<accession>A0AAE1IM20</accession>
<name>A0AAE1IM20_9FABA</name>
<protein>
    <submittedName>
        <fullName evidence="1">Uncharacterized protein</fullName>
    </submittedName>
</protein>
<dbReference type="Proteomes" id="UP001293593">
    <property type="component" value="Unassembled WGS sequence"/>
</dbReference>
<keyword evidence="2" id="KW-1185">Reference proteome</keyword>
<comment type="caution">
    <text evidence="1">The sequence shown here is derived from an EMBL/GenBank/DDBJ whole genome shotgun (WGS) entry which is preliminary data.</text>
</comment>
<sequence>MQAQLASNITFQQARGKEQTWRLARGEQGSNCSLSHHHNSVYRRIGKDNGIHPAESNFTEYSTGHEESSKGRTKAHKVHTLGFSYLAFSFHYILRKVKAFYGGFLGGVASESMVGNEAPMLDPYFSIPVLPHP</sequence>
<evidence type="ECO:0000313" key="2">
    <source>
        <dbReference type="Proteomes" id="UP001293593"/>
    </source>
</evidence>
<proteinExistence type="predicted"/>
<dbReference type="AlphaFoldDB" id="A0AAE1IM20"/>
<evidence type="ECO:0000313" key="1">
    <source>
        <dbReference type="EMBL" id="KAK4252616.1"/>
    </source>
</evidence>
<dbReference type="EMBL" id="JAWXYG010000022">
    <property type="protein sequence ID" value="KAK4252616.1"/>
    <property type="molecule type" value="Genomic_DNA"/>
</dbReference>
<gene>
    <name evidence="1" type="ORF">QN277_014363</name>
</gene>